<evidence type="ECO:0000313" key="3">
    <source>
        <dbReference type="EMBL" id="GAG04299.1"/>
    </source>
</evidence>
<gene>
    <name evidence="3" type="ORF">S01H1_40222</name>
</gene>
<name>X0UEV8_9ZZZZ</name>
<comment type="caution">
    <text evidence="3">The sequence shown here is derived from an EMBL/GenBank/DDBJ whole genome shotgun (WGS) entry which is preliminary data.</text>
</comment>
<dbReference type="SUPFAM" id="SSF46589">
    <property type="entry name" value="tRNA-binding arm"/>
    <property type="match status" value="1"/>
</dbReference>
<organism evidence="3">
    <name type="scientific">marine sediment metagenome</name>
    <dbReference type="NCBI Taxonomy" id="412755"/>
    <lineage>
        <taxon>unclassified sequences</taxon>
        <taxon>metagenomes</taxon>
        <taxon>ecological metagenomes</taxon>
    </lineage>
</organism>
<feature type="domain" description="Aminoacyl-transfer RNA synthetases class-II family profile" evidence="2">
    <location>
        <begin position="126"/>
        <end position="250"/>
    </location>
</feature>
<dbReference type="Pfam" id="PF02403">
    <property type="entry name" value="Seryl_tRNA_N"/>
    <property type="match status" value="1"/>
</dbReference>
<dbReference type="AlphaFoldDB" id="X0UEV8"/>
<evidence type="ECO:0000256" key="1">
    <source>
        <dbReference type="SAM" id="Coils"/>
    </source>
</evidence>
<evidence type="ECO:0000259" key="2">
    <source>
        <dbReference type="PROSITE" id="PS50862"/>
    </source>
</evidence>
<keyword evidence="1" id="KW-0175">Coiled coil</keyword>
<dbReference type="InterPro" id="IPR042103">
    <property type="entry name" value="SerRS_1_N_sf"/>
</dbReference>
<reference evidence="3" key="1">
    <citation type="journal article" date="2014" name="Front. Microbiol.">
        <title>High frequency of phylogenetically diverse reductive dehalogenase-homologous genes in deep subseafloor sedimentary metagenomes.</title>
        <authorList>
            <person name="Kawai M."/>
            <person name="Futagami T."/>
            <person name="Toyoda A."/>
            <person name="Takaki Y."/>
            <person name="Nishi S."/>
            <person name="Hori S."/>
            <person name="Arai W."/>
            <person name="Tsubouchi T."/>
            <person name="Morono Y."/>
            <person name="Uchiyama I."/>
            <person name="Ito T."/>
            <person name="Fujiyama A."/>
            <person name="Inagaki F."/>
            <person name="Takami H."/>
        </authorList>
    </citation>
    <scope>NUCLEOTIDE SEQUENCE</scope>
    <source>
        <strain evidence="3">Expedition CK06-06</strain>
    </source>
</reference>
<dbReference type="PANTHER" id="PTHR11778">
    <property type="entry name" value="SERYL-TRNA SYNTHETASE"/>
    <property type="match status" value="1"/>
</dbReference>
<feature type="coiled-coil region" evidence="1">
    <location>
        <begin position="63"/>
        <end position="90"/>
    </location>
</feature>
<dbReference type="InterPro" id="IPR006195">
    <property type="entry name" value="aa-tRNA-synth_II"/>
</dbReference>
<dbReference type="GO" id="GO:0006434">
    <property type="term" value="P:seryl-tRNA aminoacylation"/>
    <property type="evidence" value="ECO:0007669"/>
    <property type="project" value="InterPro"/>
</dbReference>
<accession>X0UEV8</accession>
<dbReference type="InterPro" id="IPR015866">
    <property type="entry name" value="Ser-tRNA-synth_1_N"/>
</dbReference>
<dbReference type="InterPro" id="IPR010978">
    <property type="entry name" value="tRNA-bd_arm"/>
</dbReference>
<dbReference type="EMBL" id="BARS01025451">
    <property type="protein sequence ID" value="GAG04299.1"/>
    <property type="molecule type" value="Genomic_DNA"/>
</dbReference>
<dbReference type="PROSITE" id="PS50862">
    <property type="entry name" value="AA_TRNA_LIGASE_II"/>
    <property type="match status" value="1"/>
</dbReference>
<dbReference type="GO" id="GO:0005524">
    <property type="term" value="F:ATP binding"/>
    <property type="evidence" value="ECO:0007669"/>
    <property type="project" value="InterPro"/>
</dbReference>
<dbReference type="SUPFAM" id="SSF55681">
    <property type="entry name" value="Class II aaRS and biotin synthetases"/>
    <property type="match status" value="1"/>
</dbReference>
<dbReference type="InterPro" id="IPR045864">
    <property type="entry name" value="aa-tRNA-synth_II/BPL/LPL"/>
</dbReference>
<sequence length="250" mass="28451">MLNIKFIRENLKEVEQNIRKRHLEVPLKHLLEIDDERLKLILEVDSLRHKRKIAADKQDEKEGREIKNKLSKQEAALSAVEAELNEYLEQVPNMLSPHVPDGKNEEDNKETKKWGSLPKFEFKPKDHVTIGKELGLIDQEASAKSSGHGFYYLSGDGALLELALVNWAVSFLDKKGYTPTITPELVRKKFIEGTGYLPRREEPDVYKIEGEDLYLVATSEIPIAAVHSGDILNEADLPKNYAGFSSSFRK</sequence>
<protein>
    <recommendedName>
        <fullName evidence="2">Aminoacyl-transfer RNA synthetases class-II family profile domain-containing protein</fullName>
    </recommendedName>
</protein>
<proteinExistence type="predicted"/>
<feature type="non-terminal residue" evidence="3">
    <location>
        <position position="250"/>
    </location>
</feature>
<dbReference type="Gene3D" id="1.10.287.40">
    <property type="entry name" value="Serine-tRNA synthetase, tRNA binding domain"/>
    <property type="match status" value="1"/>
</dbReference>
<dbReference type="Gene3D" id="3.30.930.10">
    <property type="entry name" value="Bira Bifunctional Protein, Domain 2"/>
    <property type="match status" value="1"/>
</dbReference>
<dbReference type="GO" id="GO:0004828">
    <property type="term" value="F:serine-tRNA ligase activity"/>
    <property type="evidence" value="ECO:0007669"/>
    <property type="project" value="InterPro"/>
</dbReference>
<dbReference type="InterPro" id="IPR002317">
    <property type="entry name" value="Ser-tRNA-ligase_type_1"/>
</dbReference>